<comment type="caution">
    <text evidence="1">The sequence shown here is derived from an EMBL/GenBank/DDBJ whole genome shotgun (WGS) entry which is preliminary data.</text>
</comment>
<name>A0A1R3KMU6_9ROSI</name>
<dbReference type="Proteomes" id="UP000187203">
    <property type="component" value="Unassembled WGS sequence"/>
</dbReference>
<dbReference type="STRING" id="93759.A0A1R3KMU6"/>
<gene>
    <name evidence="1" type="ORF">COLO4_06509</name>
</gene>
<protein>
    <submittedName>
        <fullName evidence="1">Uncharacterized protein</fullName>
    </submittedName>
</protein>
<evidence type="ECO:0000313" key="2">
    <source>
        <dbReference type="Proteomes" id="UP000187203"/>
    </source>
</evidence>
<reference evidence="2" key="1">
    <citation type="submission" date="2013-09" db="EMBL/GenBank/DDBJ databases">
        <title>Corchorus olitorius genome sequencing.</title>
        <authorList>
            <person name="Alam M."/>
            <person name="Haque M.S."/>
            <person name="Islam M.S."/>
            <person name="Emdad E.M."/>
            <person name="Islam M.M."/>
            <person name="Ahmed B."/>
            <person name="Halim A."/>
            <person name="Hossen Q.M.M."/>
            <person name="Hossain M.Z."/>
            <person name="Ahmed R."/>
            <person name="Khan M.M."/>
            <person name="Islam R."/>
            <person name="Rashid M.M."/>
            <person name="Khan S.A."/>
            <person name="Rahman M.S."/>
            <person name="Alam M."/>
            <person name="Yahiya A.S."/>
            <person name="Khan M.S."/>
            <person name="Azam M.S."/>
            <person name="Haque T."/>
            <person name="Lashkar M.Z.H."/>
            <person name="Akhand A.I."/>
            <person name="Morshed G."/>
            <person name="Roy S."/>
            <person name="Uddin K.S."/>
            <person name="Rabeya T."/>
            <person name="Hossain A.S."/>
            <person name="Chowdhury A."/>
            <person name="Snigdha A.R."/>
            <person name="Mortoza M.S."/>
            <person name="Matin S.A."/>
            <person name="Hoque S.M.E."/>
            <person name="Islam M.K."/>
            <person name="Roy D.K."/>
            <person name="Haider R."/>
            <person name="Moosa M.M."/>
            <person name="Elias S.M."/>
            <person name="Hasan A.M."/>
            <person name="Jahan S."/>
            <person name="Shafiuddin M."/>
            <person name="Mahmood N."/>
            <person name="Shommy N.S."/>
        </authorList>
    </citation>
    <scope>NUCLEOTIDE SEQUENCE [LARGE SCALE GENOMIC DNA]</scope>
    <source>
        <strain evidence="2">cv. O-4</strain>
    </source>
</reference>
<dbReference type="AlphaFoldDB" id="A0A1R3KMU6"/>
<dbReference type="OrthoDB" id="645489at2759"/>
<accession>A0A1R3KMU6</accession>
<proteinExistence type="predicted"/>
<dbReference type="EMBL" id="AWUE01012742">
    <property type="protein sequence ID" value="OMP08406.1"/>
    <property type="molecule type" value="Genomic_DNA"/>
</dbReference>
<sequence length="69" mass="7855">MSFDAANMVEDWVMGNDKFLEDYTYSEWTALDPVSGNKMLLGPSTDEFEELGAGFDDYEIFNRVKDGDN</sequence>
<evidence type="ECO:0000313" key="1">
    <source>
        <dbReference type="EMBL" id="OMP08406.1"/>
    </source>
</evidence>
<keyword evidence="2" id="KW-1185">Reference proteome</keyword>
<organism evidence="1 2">
    <name type="scientific">Corchorus olitorius</name>
    <dbReference type="NCBI Taxonomy" id="93759"/>
    <lineage>
        <taxon>Eukaryota</taxon>
        <taxon>Viridiplantae</taxon>
        <taxon>Streptophyta</taxon>
        <taxon>Embryophyta</taxon>
        <taxon>Tracheophyta</taxon>
        <taxon>Spermatophyta</taxon>
        <taxon>Magnoliopsida</taxon>
        <taxon>eudicotyledons</taxon>
        <taxon>Gunneridae</taxon>
        <taxon>Pentapetalae</taxon>
        <taxon>rosids</taxon>
        <taxon>malvids</taxon>
        <taxon>Malvales</taxon>
        <taxon>Malvaceae</taxon>
        <taxon>Grewioideae</taxon>
        <taxon>Apeibeae</taxon>
        <taxon>Corchorus</taxon>
    </lineage>
</organism>